<feature type="transmembrane region" description="Helical" evidence="2">
    <location>
        <begin position="117"/>
        <end position="139"/>
    </location>
</feature>
<protein>
    <submittedName>
        <fullName evidence="3">Uncharacterized protein</fullName>
    </submittedName>
</protein>
<accession>A0A0D0AVY3</accession>
<keyword evidence="2" id="KW-0812">Transmembrane</keyword>
<gene>
    <name evidence="3" type="ORF">GYMLUDRAFT_249253</name>
</gene>
<proteinExistence type="predicted"/>
<feature type="compositionally biased region" description="Basic and acidic residues" evidence="1">
    <location>
        <begin position="360"/>
        <end position="376"/>
    </location>
</feature>
<feature type="transmembrane region" description="Helical" evidence="2">
    <location>
        <begin position="151"/>
        <end position="175"/>
    </location>
</feature>
<evidence type="ECO:0000256" key="1">
    <source>
        <dbReference type="SAM" id="MobiDB-lite"/>
    </source>
</evidence>
<keyword evidence="4" id="KW-1185">Reference proteome</keyword>
<evidence type="ECO:0000256" key="2">
    <source>
        <dbReference type="SAM" id="Phobius"/>
    </source>
</evidence>
<dbReference type="Proteomes" id="UP000053593">
    <property type="component" value="Unassembled WGS sequence"/>
</dbReference>
<organism evidence="3 4">
    <name type="scientific">Collybiopsis luxurians FD-317 M1</name>
    <dbReference type="NCBI Taxonomy" id="944289"/>
    <lineage>
        <taxon>Eukaryota</taxon>
        <taxon>Fungi</taxon>
        <taxon>Dikarya</taxon>
        <taxon>Basidiomycota</taxon>
        <taxon>Agaricomycotina</taxon>
        <taxon>Agaricomycetes</taxon>
        <taxon>Agaricomycetidae</taxon>
        <taxon>Agaricales</taxon>
        <taxon>Marasmiineae</taxon>
        <taxon>Omphalotaceae</taxon>
        <taxon>Collybiopsis</taxon>
        <taxon>Collybiopsis luxurians</taxon>
    </lineage>
</organism>
<name>A0A0D0AVY3_9AGAR</name>
<evidence type="ECO:0000313" key="4">
    <source>
        <dbReference type="Proteomes" id="UP000053593"/>
    </source>
</evidence>
<dbReference type="HOGENOM" id="CLU_044614_2_0_1"/>
<feature type="transmembrane region" description="Helical" evidence="2">
    <location>
        <begin position="38"/>
        <end position="65"/>
    </location>
</feature>
<feature type="region of interest" description="Disordered" evidence="1">
    <location>
        <begin position="314"/>
        <end position="376"/>
    </location>
</feature>
<sequence>MSRYAFETWYHSGLFLVLCGISIHIFRRKYAPGKLYIIATPLFFALSTASVVLDVFFRLSALGIIGPKLLPTQSSFGQPGIDRVLLAIDYVYFATGALGDVILIHRCYRLWSSRKRAIILPITGLLGVVAVWLFFMLRAGNQNVAIALTDVLYSIVALAENLLLTGMIAGRLWWLNRRIRKILPSAEFGHSSRRQSLVGIILESAVLVPGTLILVIVAAFSKDEDFELIMLNPCVLTQVISISSILITIRVGITVDEPETSTNTLQSYSTTPDLESPKLSVTGTELTFEDQIAAEGRRSDQTLQPFRLKYEQYSQQQYPDSPSPSLGEITPSVSPSSSWGYRKGLGLGRTATENFGATELTHDSGAERFRLPSYHE</sequence>
<feature type="transmembrane region" description="Helical" evidence="2">
    <location>
        <begin position="6"/>
        <end position="26"/>
    </location>
</feature>
<keyword evidence="2" id="KW-1133">Transmembrane helix</keyword>
<evidence type="ECO:0000313" key="3">
    <source>
        <dbReference type="EMBL" id="KIK54735.1"/>
    </source>
</evidence>
<feature type="transmembrane region" description="Helical" evidence="2">
    <location>
        <begin position="85"/>
        <end position="105"/>
    </location>
</feature>
<dbReference type="AlphaFoldDB" id="A0A0D0AVY3"/>
<feature type="compositionally biased region" description="Low complexity" evidence="1">
    <location>
        <begin position="314"/>
        <end position="325"/>
    </location>
</feature>
<reference evidence="3 4" key="1">
    <citation type="submission" date="2014-04" db="EMBL/GenBank/DDBJ databases">
        <title>Evolutionary Origins and Diversification of the Mycorrhizal Mutualists.</title>
        <authorList>
            <consortium name="DOE Joint Genome Institute"/>
            <consortium name="Mycorrhizal Genomics Consortium"/>
            <person name="Kohler A."/>
            <person name="Kuo A."/>
            <person name="Nagy L.G."/>
            <person name="Floudas D."/>
            <person name="Copeland A."/>
            <person name="Barry K.W."/>
            <person name="Cichocki N."/>
            <person name="Veneault-Fourrey C."/>
            <person name="LaButti K."/>
            <person name="Lindquist E.A."/>
            <person name="Lipzen A."/>
            <person name="Lundell T."/>
            <person name="Morin E."/>
            <person name="Murat C."/>
            <person name="Riley R."/>
            <person name="Ohm R."/>
            <person name="Sun H."/>
            <person name="Tunlid A."/>
            <person name="Henrissat B."/>
            <person name="Grigoriev I.V."/>
            <person name="Hibbett D.S."/>
            <person name="Martin F."/>
        </authorList>
    </citation>
    <scope>NUCLEOTIDE SEQUENCE [LARGE SCALE GENOMIC DNA]</scope>
    <source>
        <strain evidence="3 4">FD-317 M1</strain>
    </source>
</reference>
<feature type="transmembrane region" description="Helical" evidence="2">
    <location>
        <begin position="196"/>
        <end position="220"/>
    </location>
</feature>
<feature type="transmembrane region" description="Helical" evidence="2">
    <location>
        <begin position="226"/>
        <end position="249"/>
    </location>
</feature>
<dbReference type="EMBL" id="KN834813">
    <property type="protein sequence ID" value="KIK54735.1"/>
    <property type="molecule type" value="Genomic_DNA"/>
</dbReference>
<keyword evidence="2" id="KW-0472">Membrane</keyword>